<sequence>MILLVTFTVIAFLAAFAWLSVSKQLGEKFKGMIFLFAESLDAASDAHLLKSETHQKTK</sequence>
<dbReference type="AlphaFoldDB" id="A0A7W7YPG1"/>
<dbReference type="RefSeq" id="WP_184212183.1">
    <property type="nucleotide sequence ID" value="NZ_JACHIF010000010.1"/>
</dbReference>
<reference evidence="1 2" key="1">
    <citation type="submission" date="2020-08" db="EMBL/GenBank/DDBJ databases">
        <title>Genomic Encyclopedia of Type Strains, Phase IV (KMG-IV): sequencing the most valuable type-strain genomes for metagenomic binning, comparative biology and taxonomic classification.</title>
        <authorList>
            <person name="Goeker M."/>
        </authorList>
    </citation>
    <scope>NUCLEOTIDE SEQUENCE [LARGE SCALE GENOMIC DNA]</scope>
    <source>
        <strain evidence="1 2">DSM 12251</strain>
    </source>
</reference>
<accession>A0A7W7YPG1</accession>
<gene>
    <name evidence="1" type="ORF">HNQ64_004224</name>
</gene>
<evidence type="ECO:0000313" key="2">
    <source>
        <dbReference type="Proteomes" id="UP000534294"/>
    </source>
</evidence>
<dbReference type="Proteomes" id="UP000534294">
    <property type="component" value="Unassembled WGS sequence"/>
</dbReference>
<organism evidence="1 2">
    <name type="scientific">Prosthecobacter dejongeii</name>
    <dbReference type="NCBI Taxonomy" id="48465"/>
    <lineage>
        <taxon>Bacteria</taxon>
        <taxon>Pseudomonadati</taxon>
        <taxon>Verrucomicrobiota</taxon>
        <taxon>Verrucomicrobiia</taxon>
        <taxon>Verrucomicrobiales</taxon>
        <taxon>Verrucomicrobiaceae</taxon>
        <taxon>Prosthecobacter</taxon>
    </lineage>
</organism>
<evidence type="ECO:0000313" key="1">
    <source>
        <dbReference type="EMBL" id="MBB5039946.1"/>
    </source>
</evidence>
<dbReference type="EMBL" id="JACHIF010000010">
    <property type="protein sequence ID" value="MBB5039946.1"/>
    <property type="molecule type" value="Genomic_DNA"/>
</dbReference>
<proteinExistence type="predicted"/>
<keyword evidence="2" id="KW-1185">Reference proteome</keyword>
<protein>
    <submittedName>
        <fullName evidence="1">Uncharacterized protein</fullName>
    </submittedName>
</protein>
<name>A0A7W7YPG1_9BACT</name>
<comment type="caution">
    <text evidence="1">The sequence shown here is derived from an EMBL/GenBank/DDBJ whole genome shotgun (WGS) entry which is preliminary data.</text>
</comment>